<feature type="chain" id="PRO_5015761177" description="Secreted protein" evidence="1">
    <location>
        <begin position="21"/>
        <end position="84"/>
    </location>
</feature>
<evidence type="ECO:0000256" key="1">
    <source>
        <dbReference type="SAM" id="SignalP"/>
    </source>
</evidence>
<keyword evidence="1" id="KW-0732">Signal</keyword>
<organism evidence="2 3">
    <name type="scientific">Panicum hallii var. hallii</name>
    <dbReference type="NCBI Taxonomy" id="1504633"/>
    <lineage>
        <taxon>Eukaryota</taxon>
        <taxon>Viridiplantae</taxon>
        <taxon>Streptophyta</taxon>
        <taxon>Embryophyta</taxon>
        <taxon>Tracheophyta</taxon>
        <taxon>Spermatophyta</taxon>
        <taxon>Magnoliopsida</taxon>
        <taxon>Liliopsida</taxon>
        <taxon>Poales</taxon>
        <taxon>Poaceae</taxon>
        <taxon>PACMAD clade</taxon>
        <taxon>Panicoideae</taxon>
        <taxon>Panicodae</taxon>
        <taxon>Paniceae</taxon>
        <taxon>Panicinae</taxon>
        <taxon>Panicum</taxon>
        <taxon>Panicum sect. Panicum</taxon>
    </lineage>
</organism>
<sequence>MPVTLPPLLLLCIGRVCSIARRLQTCSKLVGQALCCCDGTISFKSGRALHPHISHSFAIARAERNSRGDDLDSWVGVRSYRFGL</sequence>
<evidence type="ECO:0008006" key="4">
    <source>
        <dbReference type="Google" id="ProtNLM"/>
    </source>
</evidence>
<evidence type="ECO:0000313" key="2">
    <source>
        <dbReference type="EMBL" id="PUZ76485.1"/>
    </source>
</evidence>
<gene>
    <name evidence="2" type="ORF">GQ55_1G294800</name>
</gene>
<dbReference type="Proteomes" id="UP000244336">
    <property type="component" value="Chromosome 1"/>
</dbReference>
<proteinExistence type="predicted"/>
<evidence type="ECO:0000313" key="3">
    <source>
        <dbReference type="Proteomes" id="UP000244336"/>
    </source>
</evidence>
<keyword evidence="3" id="KW-1185">Reference proteome</keyword>
<dbReference type="AlphaFoldDB" id="A0A2T7F8V8"/>
<accession>A0A2T7F8V8</accession>
<feature type="signal peptide" evidence="1">
    <location>
        <begin position="1"/>
        <end position="20"/>
    </location>
</feature>
<reference evidence="2 3" key="1">
    <citation type="submission" date="2018-04" db="EMBL/GenBank/DDBJ databases">
        <title>WGS assembly of Panicum hallii var. hallii HAL2.</title>
        <authorList>
            <person name="Lovell J."/>
            <person name="Jenkins J."/>
            <person name="Lowry D."/>
            <person name="Mamidi S."/>
            <person name="Sreedasyam A."/>
            <person name="Weng X."/>
            <person name="Barry K."/>
            <person name="Bonette J."/>
            <person name="Campitelli B."/>
            <person name="Daum C."/>
            <person name="Gordon S."/>
            <person name="Gould B."/>
            <person name="Lipzen A."/>
            <person name="MacQueen A."/>
            <person name="Palacio-Mejia J."/>
            <person name="Plott C."/>
            <person name="Shakirov E."/>
            <person name="Shu S."/>
            <person name="Yoshinaga Y."/>
            <person name="Zane M."/>
            <person name="Rokhsar D."/>
            <person name="Grimwood J."/>
            <person name="Schmutz J."/>
            <person name="Juenger T."/>
        </authorList>
    </citation>
    <scope>NUCLEOTIDE SEQUENCE [LARGE SCALE GENOMIC DNA]</scope>
    <source>
        <strain evidence="3">cv. HAL2</strain>
    </source>
</reference>
<dbReference type="Gramene" id="PUZ76485">
    <property type="protein sequence ID" value="PUZ76485"/>
    <property type="gene ID" value="GQ55_1G294800"/>
</dbReference>
<dbReference type="EMBL" id="CM009749">
    <property type="protein sequence ID" value="PUZ76485.1"/>
    <property type="molecule type" value="Genomic_DNA"/>
</dbReference>
<protein>
    <recommendedName>
        <fullName evidence="4">Secreted protein</fullName>
    </recommendedName>
</protein>
<name>A0A2T7F8V8_9POAL</name>